<evidence type="ECO:0000313" key="1">
    <source>
        <dbReference type="EMBL" id="QKT21491.1"/>
    </source>
</evidence>
<protein>
    <submittedName>
        <fullName evidence="1">Uncharacterized protein</fullName>
    </submittedName>
</protein>
<sequence>MAKAGVLCFLVLIICSVNAVYYGIDISVEVEREYTRHYETVFSIQSINYTQNLNLITEFVFDKGTIKLHQTRNFNLLSFDILNLKGSTALQLEQQQYYKIAVDLNLESQIGPAYVYSINIFLFAGCPTLELAKASTQTTHHFTQDLESAIAKPVFQLQQQNIINNRRTLSCNYLSDIYLILFTGWTSSSDLKLLDLLYNHSGCDVLTEGVALLPRSLGVMYYSSSKKILCL</sequence>
<organism evidence="1">
    <name type="scientific">Vesanto virus</name>
    <dbReference type="NCBI Taxonomy" id="1955786"/>
    <lineage>
        <taxon>Viruses</taxon>
        <taxon>Monodnaviria</taxon>
        <taxon>Shotokuvirae</taxon>
        <taxon>Cossaviricota</taxon>
        <taxon>Mouviricetes</taxon>
        <taxon>Polivirales</taxon>
        <taxon>Bidnaviridae</taxon>
    </lineage>
</organism>
<evidence type="ECO:0000313" key="2">
    <source>
        <dbReference type="EMBL" id="QKT21510.1"/>
    </source>
</evidence>
<reference evidence="1" key="1">
    <citation type="journal article" date="2021" name="Virus">
        <title>The discovery, distribution and diversity of DNA viruses associated with Drosophila melanogaster in Europe.</title>
        <authorList>
            <person name="Wallace M.A."/>
            <person name="Coffman K.A."/>
            <person name="Gilbert C."/>
            <person name="Ravindran S."/>
            <person name="Albery G.F."/>
            <person name="Abbott J."/>
            <person name="Argyridou E."/>
            <person name="Bellosta P."/>
            <person name="Betancourt A.J."/>
            <person name="Colinet H."/>
            <person name="Eric K."/>
            <person name="Glaser-Schmitt A."/>
            <person name="Grath S."/>
            <person name="Jelic M."/>
            <person name="Kankare M."/>
            <person name="Kozeretska I."/>
            <person name="Loeschcke V."/>
            <person name="Montchamp-Moreau C."/>
            <person name="Ometto L."/>
            <person name="Onder B.S."/>
            <person name="Orengo D.J."/>
            <person name="Parsch J."/>
            <person name="Pascual M."/>
            <person name="Patenkovic A."/>
            <person name="Puerma E."/>
            <person name="Ritchie M.G."/>
            <person name="Rota-Stabelli O."/>
            <person name="Schou M.F."/>
            <person name="Serga S.V."/>
            <person name="Stamenkovic-Radak M."/>
            <person name="Tanaskovic M."/>
            <person name="Veselinovic M.S."/>
            <person name="Vieira J."/>
            <person name="Vieira C.P."/>
            <person name="Kapun M."/>
            <person name="Flatt T."/>
            <person name="Gonzalez J."/>
            <person name="Staubach F."/>
            <person name="Obbard D.J."/>
        </authorList>
    </citation>
    <scope>NUCLEOTIDE SEQUENCE</scope>
    <source>
        <strain evidence="2">Vesanto_UA_Dro_16_56</strain>
        <strain evidence="1">Vesanto_UA_Kan_16_57</strain>
    </source>
</reference>
<accession>A0A7D4VXW3</accession>
<proteinExistence type="predicted"/>
<dbReference type="EMBL" id="MT496857">
    <property type="protein sequence ID" value="QKT21491.1"/>
    <property type="molecule type" value="Genomic_DNA"/>
</dbReference>
<name>A0A7D4VXW3_9VIRU</name>
<dbReference type="EMBL" id="MT496867">
    <property type="protein sequence ID" value="QKT21510.1"/>
    <property type="molecule type" value="Genomic_DNA"/>
</dbReference>